<dbReference type="AlphaFoldDB" id="A0A1H1KGH8"/>
<feature type="transmembrane region" description="Helical" evidence="6">
    <location>
        <begin position="49"/>
        <end position="71"/>
    </location>
</feature>
<evidence type="ECO:0000256" key="4">
    <source>
        <dbReference type="ARBA" id="ARBA00022989"/>
    </source>
</evidence>
<feature type="transmembrane region" description="Helical" evidence="6">
    <location>
        <begin position="301"/>
        <end position="320"/>
    </location>
</feature>
<dbReference type="PROSITE" id="PS50850">
    <property type="entry name" value="MFS"/>
    <property type="match status" value="1"/>
</dbReference>
<keyword evidence="4 6" id="KW-1133">Transmembrane helix</keyword>
<feature type="transmembrane region" description="Helical" evidence="6">
    <location>
        <begin position="267"/>
        <end position="289"/>
    </location>
</feature>
<dbReference type="InterPro" id="IPR036259">
    <property type="entry name" value="MFS_trans_sf"/>
</dbReference>
<dbReference type="PANTHER" id="PTHR43791:SF100">
    <property type="entry name" value="SUGAR TRANSPORTER"/>
    <property type="match status" value="1"/>
</dbReference>
<evidence type="ECO:0000256" key="2">
    <source>
        <dbReference type="ARBA" id="ARBA00022448"/>
    </source>
</evidence>
<dbReference type="InterPro" id="IPR000849">
    <property type="entry name" value="Sugar_P_transporter"/>
</dbReference>
<evidence type="ECO:0000256" key="6">
    <source>
        <dbReference type="SAM" id="Phobius"/>
    </source>
</evidence>
<evidence type="ECO:0000256" key="5">
    <source>
        <dbReference type="ARBA" id="ARBA00023136"/>
    </source>
</evidence>
<evidence type="ECO:0000313" key="9">
    <source>
        <dbReference type="Proteomes" id="UP000199365"/>
    </source>
</evidence>
<feature type="transmembrane region" description="Helical" evidence="6">
    <location>
        <begin position="234"/>
        <end position="255"/>
    </location>
</feature>
<dbReference type="PANTHER" id="PTHR43791">
    <property type="entry name" value="PERMEASE-RELATED"/>
    <property type="match status" value="1"/>
</dbReference>
<dbReference type="PIRSF" id="PIRSF002808">
    <property type="entry name" value="Hexose_phosphate_transp"/>
    <property type="match status" value="1"/>
</dbReference>
<dbReference type="EMBL" id="FNKX01000004">
    <property type="protein sequence ID" value="SDR61384.1"/>
    <property type="molecule type" value="Genomic_DNA"/>
</dbReference>
<dbReference type="RefSeq" id="WP_090812253.1">
    <property type="nucleotide sequence ID" value="NZ_FNKX01000004.1"/>
</dbReference>
<sequence length="429" mass="46432">MNPATQTIPRKRWTRVLLCLLGLYIINFIDRNNLGFAVIGGMNRDLGIGTAASGLAGGLFFLGYTILQVPSGILVEKYDANRLIMLLAIAWGVVAMATGLVRNGAELLILRFLLGVIDGGVWTMILVVLARWFPENERSTSNGVWLLCLPLSFIIMGPLSGVLLSHFDWRMLFVLQGLPAVVLGVVYYLTAASRPQEAAWLSREERDYILAGQQKPGKKASAQDYKNAILNPQVLLMSAVYGFWLIGATGMFMWIPAIVKTLSGAGITYTSYVSTLPYIAAMVGLLVAGRISDKTMHKNRVVAIVLLGFGVFLLLSVLAHNYLLSLAFLVLSGTFLFAAHAPFWAIAAENFPPQLRGSAMGMISLLGNLGAFVGPYTVGYINEKTGSFSSGMLLLVASLGIAAVLATRIRMIGIAQQFEAQLYEKSGEA</sequence>
<dbReference type="InterPro" id="IPR020846">
    <property type="entry name" value="MFS_dom"/>
</dbReference>
<evidence type="ECO:0000256" key="1">
    <source>
        <dbReference type="ARBA" id="ARBA00004141"/>
    </source>
</evidence>
<feature type="transmembrane region" description="Helical" evidence="6">
    <location>
        <begin position="387"/>
        <end position="406"/>
    </location>
</feature>
<name>A0A1H1KGH8_9BURK</name>
<feature type="transmembrane region" description="Helical" evidence="6">
    <location>
        <begin position="359"/>
        <end position="381"/>
    </location>
</feature>
<dbReference type="GO" id="GO:0022857">
    <property type="term" value="F:transmembrane transporter activity"/>
    <property type="evidence" value="ECO:0007669"/>
    <property type="project" value="InterPro"/>
</dbReference>
<dbReference type="Proteomes" id="UP000199365">
    <property type="component" value="Unassembled WGS sequence"/>
</dbReference>
<reference evidence="9" key="1">
    <citation type="submission" date="2016-10" db="EMBL/GenBank/DDBJ databases">
        <authorList>
            <person name="Varghese N."/>
            <person name="Submissions S."/>
        </authorList>
    </citation>
    <scope>NUCLEOTIDE SEQUENCE [LARGE SCALE GENOMIC DNA]</scope>
    <source>
        <strain evidence="9">DUS833</strain>
    </source>
</reference>
<accession>A0A1H1KGH8</accession>
<feature type="domain" description="Major facilitator superfamily (MFS) profile" evidence="7">
    <location>
        <begin position="16"/>
        <end position="415"/>
    </location>
</feature>
<keyword evidence="9" id="KW-1185">Reference proteome</keyword>
<proteinExistence type="predicted"/>
<dbReference type="SUPFAM" id="SSF103473">
    <property type="entry name" value="MFS general substrate transporter"/>
    <property type="match status" value="1"/>
</dbReference>
<feature type="transmembrane region" description="Helical" evidence="6">
    <location>
        <begin position="83"/>
        <end position="102"/>
    </location>
</feature>
<feature type="transmembrane region" description="Helical" evidence="6">
    <location>
        <begin position="108"/>
        <end position="132"/>
    </location>
</feature>
<dbReference type="Gene3D" id="1.20.1250.20">
    <property type="entry name" value="MFS general substrate transporter like domains"/>
    <property type="match status" value="2"/>
</dbReference>
<keyword evidence="3 6" id="KW-0812">Transmembrane</keyword>
<feature type="transmembrane region" description="Helical" evidence="6">
    <location>
        <begin position="169"/>
        <end position="189"/>
    </location>
</feature>
<feature type="transmembrane region" description="Helical" evidence="6">
    <location>
        <begin position="12"/>
        <end position="29"/>
    </location>
</feature>
<comment type="subcellular location">
    <subcellularLocation>
        <location evidence="1">Membrane</location>
        <topology evidence="1">Multi-pass membrane protein</topology>
    </subcellularLocation>
</comment>
<dbReference type="CDD" id="cd17319">
    <property type="entry name" value="MFS_ExuT_GudP_like"/>
    <property type="match status" value="1"/>
</dbReference>
<organism evidence="8 9">
    <name type="scientific">Paraburkholderia tuberum</name>
    <dbReference type="NCBI Taxonomy" id="157910"/>
    <lineage>
        <taxon>Bacteria</taxon>
        <taxon>Pseudomonadati</taxon>
        <taxon>Pseudomonadota</taxon>
        <taxon>Betaproteobacteria</taxon>
        <taxon>Burkholderiales</taxon>
        <taxon>Burkholderiaceae</taxon>
        <taxon>Paraburkholderia</taxon>
    </lineage>
</organism>
<evidence type="ECO:0000256" key="3">
    <source>
        <dbReference type="ARBA" id="ARBA00022692"/>
    </source>
</evidence>
<feature type="transmembrane region" description="Helical" evidence="6">
    <location>
        <begin position="144"/>
        <end position="163"/>
    </location>
</feature>
<evidence type="ECO:0000313" key="8">
    <source>
        <dbReference type="EMBL" id="SDR61384.1"/>
    </source>
</evidence>
<gene>
    <name evidence="8" type="ORF">SAMN05445850_7721</name>
</gene>
<dbReference type="Pfam" id="PF07690">
    <property type="entry name" value="MFS_1"/>
    <property type="match status" value="1"/>
</dbReference>
<dbReference type="InterPro" id="IPR011701">
    <property type="entry name" value="MFS"/>
</dbReference>
<protein>
    <submittedName>
        <fullName evidence="8">Sugar phosphate permease</fullName>
    </submittedName>
</protein>
<dbReference type="GO" id="GO:0005886">
    <property type="term" value="C:plasma membrane"/>
    <property type="evidence" value="ECO:0007669"/>
    <property type="project" value="TreeGrafter"/>
</dbReference>
<feature type="transmembrane region" description="Helical" evidence="6">
    <location>
        <begin position="326"/>
        <end position="347"/>
    </location>
</feature>
<dbReference type="STRING" id="157910.SAMN05445850_7721"/>
<keyword evidence="2" id="KW-0813">Transport</keyword>
<evidence type="ECO:0000259" key="7">
    <source>
        <dbReference type="PROSITE" id="PS50850"/>
    </source>
</evidence>
<keyword evidence="5 6" id="KW-0472">Membrane</keyword>